<evidence type="ECO:0000313" key="1">
    <source>
        <dbReference type="EMBL" id="WIA11831.1"/>
    </source>
</evidence>
<organism evidence="1 2">
    <name type="scientific">Tetradesmus obliquus</name>
    <name type="common">Green alga</name>
    <name type="synonym">Acutodesmus obliquus</name>
    <dbReference type="NCBI Taxonomy" id="3088"/>
    <lineage>
        <taxon>Eukaryota</taxon>
        <taxon>Viridiplantae</taxon>
        <taxon>Chlorophyta</taxon>
        <taxon>core chlorophytes</taxon>
        <taxon>Chlorophyceae</taxon>
        <taxon>CS clade</taxon>
        <taxon>Sphaeropleales</taxon>
        <taxon>Scenedesmaceae</taxon>
        <taxon>Tetradesmus</taxon>
    </lineage>
</organism>
<gene>
    <name evidence="1" type="ORF">OEZ85_011919</name>
</gene>
<name>A0ABY8TRS7_TETOB</name>
<sequence length="206" mass="22216">MDALLEEFEAGRLSLAELFAELASRSAAAAQALNALLQLVVWNHNSTPRLLVQAAEELVGSELPQQLPSFTWQSAQIHAAAGQPLCSVPLSLTVRLIRLTGAMGQMATLWASGQWQQPFQLLQQGGGQVLLQGLTLTLHCGSLDRPLQLGHGMAAGDLIAILQPSLGDADNDALITRRSLFLSQLARKHPVSFFQFLDVCASNGWR</sequence>
<protein>
    <submittedName>
        <fullName evidence="1">Uncharacterized protein</fullName>
    </submittedName>
</protein>
<dbReference type="EMBL" id="CP126210">
    <property type="protein sequence ID" value="WIA11831.1"/>
    <property type="molecule type" value="Genomic_DNA"/>
</dbReference>
<proteinExistence type="predicted"/>
<keyword evidence="2" id="KW-1185">Reference proteome</keyword>
<dbReference type="Proteomes" id="UP001244341">
    <property type="component" value="Chromosome 3b"/>
</dbReference>
<evidence type="ECO:0000313" key="2">
    <source>
        <dbReference type="Proteomes" id="UP001244341"/>
    </source>
</evidence>
<accession>A0ABY8TRS7</accession>
<reference evidence="1 2" key="1">
    <citation type="submission" date="2023-05" db="EMBL/GenBank/DDBJ databases">
        <title>A 100% complete, gapless, phased diploid assembly of the Scenedesmus obliquus UTEX 3031 genome.</title>
        <authorList>
            <person name="Biondi T.C."/>
            <person name="Hanschen E.R."/>
            <person name="Kwon T."/>
            <person name="Eng W."/>
            <person name="Kruse C.P.S."/>
            <person name="Koehler S.I."/>
            <person name="Kunde Y."/>
            <person name="Gleasner C.D."/>
            <person name="You Mak K.T."/>
            <person name="Polle J."/>
            <person name="Hovde B.T."/>
            <person name="Starkenburg S.R."/>
        </authorList>
    </citation>
    <scope>NUCLEOTIDE SEQUENCE [LARGE SCALE GENOMIC DNA]</scope>
    <source>
        <strain evidence="1 2">DOE0152z</strain>
    </source>
</reference>